<dbReference type="InterPro" id="IPR002018">
    <property type="entry name" value="CarbesteraseB"/>
</dbReference>
<feature type="signal peptide" evidence="6">
    <location>
        <begin position="1"/>
        <end position="25"/>
    </location>
</feature>
<evidence type="ECO:0000259" key="7">
    <source>
        <dbReference type="Pfam" id="PF00135"/>
    </source>
</evidence>
<keyword evidence="3 6" id="KW-0378">Hydrolase</keyword>
<dbReference type="Pfam" id="PF00135">
    <property type="entry name" value="COesterase"/>
    <property type="match status" value="1"/>
</dbReference>
<dbReference type="InterPro" id="IPR050309">
    <property type="entry name" value="Type-B_Carboxylest/Lipase"/>
</dbReference>
<dbReference type="RefSeq" id="XP_031851240.1">
    <property type="nucleotide sequence ID" value="XM_031995349.1"/>
</dbReference>
<sequence>MLLCYRLIASFLLSICFQLLPTATADLPPTVWINGSQPLTGTLSPDGLVESYLGIPYAAPPLGPLRFSRPIPFTGSYANFSATEFGPSCPAALSGGTLAAFDDIAGIGKYLPPHMRDALHDARAQMTPMDENCLSLNVFCPAAKNPSPLKPLLPVMVWIHGGAFQFGGSSMYPGDPFVRDGIALNLPVIIVTFNYRLGALGFLGGSAVLKDQQSANAGLHDQRLALEWVSKHIEAFGGDPSRIVIFGESAGAQSVYMHTVSHHIQEQKPLFSAAIMQSGSIIPTGYVDDKGPEQLFWRLAENTGCDVTDGFAALECLRYNATLDAIIDFQRNLVRNEQSGIITAYLGWSPRSDRDQSGLLPAPVHELSMTPRAIPQITGNQQDEGTLFALVLNATTGKETEELFQSMFGRASTQQIHQALTLYPDNPFSGAPFDTGLRNAVTPQYKRLAAVLTDIIFQAGRRLALARVPVAAVPTYVYQSTALHNIIPVLGTFHANDLIWQWREDEDPSLRWPGRPGQGILKVPSKAAVAAATQAKVYRRYFIAFATHHDPNIGSGLPMWPRFSDLGRDMLGVGPSMVYVDRDTFRTEQIGFFAQNYAGFMM</sequence>
<feature type="chain" id="PRO_5023144692" description="Carboxylic ester hydrolase" evidence="6">
    <location>
        <begin position="26"/>
        <end position="602"/>
    </location>
</feature>
<dbReference type="Gene3D" id="3.40.50.1820">
    <property type="entry name" value="alpha/beta hydrolase"/>
    <property type="match status" value="1"/>
</dbReference>
<name>A0A5E8B751_9ASCO</name>
<keyword evidence="5" id="KW-0443">Lipid metabolism</keyword>
<dbReference type="EC" id="3.1.1.-" evidence="6"/>
<evidence type="ECO:0000256" key="4">
    <source>
        <dbReference type="ARBA" id="ARBA00022963"/>
    </source>
</evidence>
<evidence type="ECO:0000256" key="2">
    <source>
        <dbReference type="ARBA" id="ARBA00005964"/>
    </source>
</evidence>
<dbReference type="Proteomes" id="UP000398389">
    <property type="component" value="Unassembled WGS sequence"/>
</dbReference>
<dbReference type="GO" id="GO:0004806">
    <property type="term" value="F:triacylglycerol lipase activity"/>
    <property type="evidence" value="ECO:0007669"/>
    <property type="project" value="UniProtKB-EC"/>
</dbReference>
<keyword evidence="6" id="KW-0732">Signal</keyword>
<dbReference type="GO" id="GO:0016042">
    <property type="term" value="P:lipid catabolic process"/>
    <property type="evidence" value="ECO:0007669"/>
    <property type="project" value="UniProtKB-KW"/>
</dbReference>
<proteinExistence type="inferred from homology"/>
<evidence type="ECO:0000256" key="6">
    <source>
        <dbReference type="RuleBase" id="RU361235"/>
    </source>
</evidence>
<keyword evidence="9" id="KW-1185">Reference proteome</keyword>
<dbReference type="EMBL" id="CABVLU010000001">
    <property type="protein sequence ID" value="VVT45066.1"/>
    <property type="molecule type" value="Genomic_DNA"/>
</dbReference>
<dbReference type="PANTHER" id="PTHR11559">
    <property type="entry name" value="CARBOXYLESTERASE"/>
    <property type="match status" value="1"/>
</dbReference>
<dbReference type="InterPro" id="IPR019826">
    <property type="entry name" value="Carboxylesterase_B_AS"/>
</dbReference>
<dbReference type="PROSITE" id="PS00122">
    <property type="entry name" value="CARBOXYLESTERASE_B_1"/>
    <property type="match status" value="1"/>
</dbReference>
<dbReference type="OrthoDB" id="408631at2759"/>
<evidence type="ECO:0000256" key="5">
    <source>
        <dbReference type="ARBA" id="ARBA00023098"/>
    </source>
</evidence>
<evidence type="ECO:0000313" key="8">
    <source>
        <dbReference type="EMBL" id="VVT45066.1"/>
    </source>
</evidence>
<dbReference type="InterPro" id="IPR029058">
    <property type="entry name" value="AB_hydrolase_fold"/>
</dbReference>
<evidence type="ECO:0000256" key="1">
    <source>
        <dbReference type="ARBA" id="ARBA00001024"/>
    </source>
</evidence>
<feature type="domain" description="Carboxylesterase type B" evidence="7">
    <location>
        <begin position="48"/>
        <end position="579"/>
    </location>
</feature>
<keyword evidence="4" id="KW-0442">Lipid degradation</keyword>
<accession>A0A5E8B751</accession>
<dbReference type="SUPFAM" id="SSF53474">
    <property type="entry name" value="alpha/beta-Hydrolases"/>
    <property type="match status" value="1"/>
</dbReference>
<dbReference type="AlphaFoldDB" id="A0A5E8B751"/>
<comment type="catalytic activity">
    <reaction evidence="1">
        <text>a triacylglycerol + H2O = a diacylglycerol + a fatty acid + H(+)</text>
        <dbReference type="Rhea" id="RHEA:12044"/>
        <dbReference type="ChEBI" id="CHEBI:15377"/>
        <dbReference type="ChEBI" id="CHEBI:15378"/>
        <dbReference type="ChEBI" id="CHEBI:17855"/>
        <dbReference type="ChEBI" id="CHEBI:18035"/>
        <dbReference type="ChEBI" id="CHEBI:28868"/>
        <dbReference type="EC" id="3.1.1.3"/>
    </reaction>
</comment>
<comment type="similarity">
    <text evidence="2 6">Belongs to the type-B carboxylesterase/lipase family.</text>
</comment>
<evidence type="ECO:0000256" key="3">
    <source>
        <dbReference type="ARBA" id="ARBA00022801"/>
    </source>
</evidence>
<organism evidence="8 9">
    <name type="scientific">Magnusiomyces paraingens</name>
    <dbReference type="NCBI Taxonomy" id="2606893"/>
    <lineage>
        <taxon>Eukaryota</taxon>
        <taxon>Fungi</taxon>
        <taxon>Dikarya</taxon>
        <taxon>Ascomycota</taxon>
        <taxon>Saccharomycotina</taxon>
        <taxon>Dipodascomycetes</taxon>
        <taxon>Dipodascales</taxon>
        <taxon>Dipodascaceae</taxon>
        <taxon>Magnusiomyces</taxon>
    </lineage>
</organism>
<evidence type="ECO:0000313" key="9">
    <source>
        <dbReference type="Proteomes" id="UP000398389"/>
    </source>
</evidence>
<gene>
    <name evidence="8" type="ORF">SAPINGB_P000626</name>
</gene>
<protein>
    <recommendedName>
        <fullName evidence="6">Carboxylic ester hydrolase</fullName>
        <ecNumber evidence="6">3.1.1.-</ecNumber>
    </recommendedName>
</protein>
<dbReference type="GeneID" id="43579449"/>
<reference evidence="8 9" key="1">
    <citation type="submission" date="2019-09" db="EMBL/GenBank/DDBJ databases">
        <authorList>
            <person name="Brejova B."/>
        </authorList>
    </citation>
    <scope>NUCLEOTIDE SEQUENCE [LARGE SCALE GENOMIC DNA]</scope>
</reference>